<protein>
    <submittedName>
        <fullName evidence="2">Ycf51-like protein</fullName>
    </submittedName>
</protein>
<evidence type="ECO:0000313" key="2">
    <source>
        <dbReference type="EMBL" id="CUR33606.1"/>
    </source>
</evidence>
<dbReference type="InterPro" id="IPR019664">
    <property type="entry name" value="Uncharacterised_Ycf51"/>
</dbReference>
<gene>
    <name evidence="2" type="ORF">PL9214520145</name>
</gene>
<keyword evidence="1" id="KW-1133">Transmembrane helix</keyword>
<name>A0A1J1LN10_9CYAN</name>
<keyword evidence="3" id="KW-1185">Reference proteome</keyword>
<feature type="transmembrane region" description="Helical" evidence="1">
    <location>
        <begin position="45"/>
        <end position="68"/>
    </location>
</feature>
<dbReference type="Pfam" id="PF10726">
    <property type="entry name" value="DUF2518"/>
    <property type="match status" value="1"/>
</dbReference>
<sequence>MTIMNFPLSTTDWLELSKWVGIATLAFGGITALAFIFKWGTRFRLVGITAFTGVLTVGVFGLSLGLFYHVEIPGALPYTRVFDDGGRQIVIAVPPNITETQLNATLRQAAANLYSPGRGGQFQEALLIRARTLVHPNAEVSQPLYLGQVKRSVIERENDNLEIQIFTKNLARLQQFNS</sequence>
<accession>A0A1J1LN10</accession>
<feature type="transmembrane region" description="Helical" evidence="1">
    <location>
        <begin position="20"/>
        <end position="38"/>
    </location>
</feature>
<keyword evidence="1" id="KW-0472">Membrane</keyword>
<evidence type="ECO:0000313" key="3">
    <source>
        <dbReference type="Proteomes" id="UP000184315"/>
    </source>
</evidence>
<dbReference type="EMBL" id="CZDF01000158">
    <property type="protein sequence ID" value="CUR33606.1"/>
    <property type="molecule type" value="Genomic_DNA"/>
</dbReference>
<proteinExistence type="predicted"/>
<evidence type="ECO:0000256" key="1">
    <source>
        <dbReference type="SAM" id="Phobius"/>
    </source>
</evidence>
<dbReference type="Proteomes" id="UP000184315">
    <property type="component" value="Unassembled WGS sequence"/>
</dbReference>
<dbReference type="STRING" id="671072.PL9214520145"/>
<organism evidence="2 3">
    <name type="scientific">Planktothrix tepida PCC 9214</name>
    <dbReference type="NCBI Taxonomy" id="671072"/>
    <lineage>
        <taxon>Bacteria</taxon>
        <taxon>Bacillati</taxon>
        <taxon>Cyanobacteriota</taxon>
        <taxon>Cyanophyceae</taxon>
        <taxon>Oscillatoriophycideae</taxon>
        <taxon>Oscillatoriales</taxon>
        <taxon>Microcoleaceae</taxon>
        <taxon>Planktothrix</taxon>
    </lineage>
</organism>
<reference evidence="3" key="1">
    <citation type="submission" date="2015-10" db="EMBL/GenBank/DDBJ databases">
        <authorList>
            <person name="Regsiter A."/>
            <person name="william w."/>
        </authorList>
    </citation>
    <scope>NUCLEOTIDE SEQUENCE [LARGE SCALE GENOMIC DNA]</scope>
</reference>
<keyword evidence="1" id="KW-0812">Transmembrane</keyword>
<dbReference type="AlphaFoldDB" id="A0A1J1LN10"/>